<reference evidence="2 3" key="1">
    <citation type="submission" date="2019-12" db="EMBL/GenBank/DDBJ databases">
        <authorList>
            <person name="Kim Y.S."/>
        </authorList>
    </citation>
    <scope>NUCLEOTIDE SEQUENCE [LARGE SCALE GENOMIC DNA]</scope>
    <source>
        <strain evidence="2 3">MMS17-SY077</strain>
    </source>
</reference>
<sequence length="178" mass="19301">MSEPRKRTAFEPALRLANRDDQPTRPARRPTQVSIGVVLMVLRAVAGALWLWSLAANWTTLLSDDAGVSPGPDLSEEEYRMVSDFFLTLVLVSGGVVLATLLVFAWLVWAGIDWARIFTMIIASLSVAASAVEWVTGGQDITLPATFLTLSLDILVLLALSSRPARAWSRPGAILPSD</sequence>
<comment type="caution">
    <text evidence="2">The sequence shown here is derived from an EMBL/GenBank/DDBJ whole genome shotgun (WGS) entry which is preliminary data.</text>
</comment>
<feature type="transmembrane region" description="Helical" evidence="1">
    <location>
        <begin position="141"/>
        <end position="160"/>
    </location>
</feature>
<organism evidence="2 3">
    <name type="scientific">Agromyces seonyuensis</name>
    <dbReference type="NCBI Taxonomy" id="2662446"/>
    <lineage>
        <taxon>Bacteria</taxon>
        <taxon>Bacillati</taxon>
        <taxon>Actinomycetota</taxon>
        <taxon>Actinomycetes</taxon>
        <taxon>Micrococcales</taxon>
        <taxon>Microbacteriaceae</taxon>
        <taxon>Agromyces</taxon>
    </lineage>
</organism>
<keyword evidence="3" id="KW-1185">Reference proteome</keyword>
<keyword evidence="1" id="KW-1133">Transmembrane helix</keyword>
<protein>
    <submittedName>
        <fullName evidence="2">Uncharacterized protein</fullName>
    </submittedName>
</protein>
<evidence type="ECO:0000256" key="1">
    <source>
        <dbReference type="SAM" id="Phobius"/>
    </source>
</evidence>
<keyword evidence="1" id="KW-0472">Membrane</keyword>
<gene>
    <name evidence="2" type="ORF">GB864_08445</name>
</gene>
<accession>A0A6I4P1G3</accession>
<dbReference type="Proteomes" id="UP000438182">
    <property type="component" value="Unassembled WGS sequence"/>
</dbReference>
<feature type="transmembrane region" description="Helical" evidence="1">
    <location>
        <begin position="85"/>
        <end position="110"/>
    </location>
</feature>
<dbReference type="AlphaFoldDB" id="A0A6I4P1G3"/>
<name>A0A6I4P1G3_9MICO</name>
<feature type="transmembrane region" description="Helical" evidence="1">
    <location>
        <begin position="33"/>
        <end position="52"/>
    </location>
</feature>
<dbReference type="RefSeq" id="WP_160424032.1">
    <property type="nucleotide sequence ID" value="NZ_WSTA01000030.1"/>
</dbReference>
<proteinExistence type="predicted"/>
<evidence type="ECO:0000313" key="2">
    <source>
        <dbReference type="EMBL" id="MWB98575.1"/>
    </source>
</evidence>
<keyword evidence="1" id="KW-0812">Transmembrane</keyword>
<evidence type="ECO:0000313" key="3">
    <source>
        <dbReference type="Proteomes" id="UP000438182"/>
    </source>
</evidence>
<dbReference type="EMBL" id="WSTA01000030">
    <property type="protein sequence ID" value="MWB98575.1"/>
    <property type="molecule type" value="Genomic_DNA"/>
</dbReference>
<feature type="transmembrane region" description="Helical" evidence="1">
    <location>
        <begin position="117"/>
        <end position="135"/>
    </location>
</feature>